<name>A0A6A3I5R4_9STRA</name>
<dbReference type="EMBL" id="QXFU01003281">
    <property type="protein sequence ID" value="KAE8976732.1"/>
    <property type="molecule type" value="Genomic_DNA"/>
</dbReference>
<dbReference type="AlphaFoldDB" id="A0A6A3I5R4"/>
<evidence type="ECO:0000313" key="2">
    <source>
        <dbReference type="Proteomes" id="UP000435112"/>
    </source>
</evidence>
<proteinExistence type="predicted"/>
<evidence type="ECO:0000313" key="1">
    <source>
        <dbReference type="EMBL" id="KAE8976732.1"/>
    </source>
</evidence>
<reference evidence="1 2" key="1">
    <citation type="submission" date="2018-09" db="EMBL/GenBank/DDBJ databases">
        <title>Genomic investigation of the strawberry pathogen Phytophthora fragariae indicates pathogenicity is determined by transcriptional variation in three key races.</title>
        <authorList>
            <person name="Adams T.M."/>
            <person name="Armitage A.D."/>
            <person name="Sobczyk M.K."/>
            <person name="Bates H.J."/>
            <person name="Dunwell J.M."/>
            <person name="Nellist C.F."/>
            <person name="Harrison R.J."/>
        </authorList>
    </citation>
    <scope>NUCLEOTIDE SEQUENCE [LARGE SCALE GENOMIC DNA]</scope>
    <source>
        <strain evidence="1 2">SCRP324</strain>
    </source>
</reference>
<gene>
    <name evidence="1" type="ORF">PR002_g25229</name>
</gene>
<protein>
    <submittedName>
        <fullName evidence="1">Uncharacterized protein</fullName>
    </submittedName>
</protein>
<organism evidence="1 2">
    <name type="scientific">Phytophthora rubi</name>
    <dbReference type="NCBI Taxonomy" id="129364"/>
    <lineage>
        <taxon>Eukaryota</taxon>
        <taxon>Sar</taxon>
        <taxon>Stramenopiles</taxon>
        <taxon>Oomycota</taxon>
        <taxon>Peronosporomycetes</taxon>
        <taxon>Peronosporales</taxon>
        <taxon>Peronosporaceae</taxon>
        <taxon>Phytophthora</taxon>
    </lineage>
</organism>
<comment type="caution">
    <text evidence="1">The sequence shown here is derived from an EMBL/GenBank/DDBJ whole genome shotgun (WGS) entry which is preliminary data.</text>
</comment>
<sequence length="83" mass="9053">MLQRGSLPCGRGIAARPRHTLCCWILSVGKSHSHSTVIVRISSCISLFMNRARNPYPICISGDASDRGNTVACENTTRYTTVS</sequence>
<dbReference type="Proteomes" id="UP000435112">
    <property type="component" value="Unassembled WGS sequence"/>
</dbReference>
<accession>A0A6A3I5R4</accession>